<evidence type="ECO:0000313" key="2">
    <source>
        <dbReference type="EMBL" id="QZA78758.1"/>
    </source>
</evidence>
<feature type="domain" description="(S)-ureidoglycine aminohydrolase cupin" evidence="1">
    <location>
        <begin position="17"/>
        <end position="88"/>
    </location>
</feature>
<keyword evidence="3" id="KW-1185">Reference proteome</keyword>
<evidence type="ECO:0000313" key="3">
    <source>
        <dbReference type="Proteomes" id="UP000825679"/>
    </source>
</evidence>
<proteinExistence type="predicted"/>
<dbReference type="PANTHER" id="PTHR33271:SF22">
    <property type="entry name" value="OS04G0445200 PROTEIN"/>
    <property type="match status" value="1"/>
</dbReference>
<dbReference type="Gene3D" id="2.60.120.10">
    <property type="entry name" value="Jelly Rolls"/>
    <property type="match status" value="1"/>
</dbReference>
<dbReference type="EMBL" id="CP081150">
    <property type="protein sequence ID" value="QZA78758.1"/>
    <property type="molecule type" value="Genomic_DNA"/>
</dbReference>
<name>A0ABX8ZC76_9NEIS</name>
<accession>A0ABX8ZC76</accession>
<dbReference type="PANTHER" id="PTHR33271">
    <property type="entry name" value="OS04G0445200 PROTEIN"/>
    <property type="match status" value="1"/>
</dbReference>
<evidence type="ECO:0000259" key="1">
    <source>
        <dbReference type="Pfam" id="PF05899"/>
    </source>
</evidence>
<dbReference type="InterPro" id="IPR014710">
    <property type="entry name" value="RmlC-like_jellyroll"/>
</dbReference>
<organism evidence="2 3">
    <name type="scientific">Deefgea tanakiae</name>
    <dbReference type="NCBI Taxonomy" id="2865840"/>
    <lineage>
        <taxon>Bacteria</taxon>
        <taxon>Pseudomonadati</taxon>
        <taxon>Pseudomonadota</taxon>
        <taxon>Betaproteobacteria</taxon>
        <taxon>Neisseriales</taxon>
        <taxon>Chitinibacteraceae</taxon>
        <taxon>Deefgea</taxon>
    </lineage>
</organism>
<dbReference type="CDD" id="cd02227">
    <property type="entry name" value="cupin_TM1112-like"/>
    <property type="match status" value="1"/>
</dbReference>
<sequence length="91" mass="10330">MQQIHIERQISTARQAELKIAHWPIWEKNTSTFPWTYDSSETCFLIAGEVTVTPDGGEPVTISAGDLAIFPTGMSCTWQITQNLRKHYNFS</sequence>
<dbReference type="InterPro" id="IPR011051">
    <property type="entry name" value="RmlC_Cupin_sf"/>
</dbReference>
<dbReference type="RefSeq" id="WP_221007280.1">
    <property type="nucleotide sequence ID" value="NZ_CP081150.1"/>
</dbReference>
<dbReference type="Pfam" id="PF05899">
    <property type="entry name" value="Cupin_3"/>
    <property type="match status" value="1"/>
</dbReference>
<gene>
    <name evidence="2" type="ORF">K4H28_04955</name>
</gene>
<dbReference type="Proteomes" id="UP000825679">
    <property type="component" value="Chromosome"/>
</dbReference>
<dbReference type="SUPFAM" id="SSF51182">
    <property type="entry name" value="RmlC-like cupins"/>
    <property type="match status" value="1"/>
</dbReference>
<dbReference type="InterPro" id="IPR008579">
    <property type="entry name" value="UGlyAH_Cupin_dom"/>
</dbReference>
<reference evidence="2 3" key="1">
    <citation type="submission" date="2021-08" db="EMBL/GenBank/DDBJ databases">
        <title>complete genome sequencing of Deefgea sp. D25.</title>
        <authorList>
            <person name="Bae J.-W."/>
            <person name="Gim D.-H."/>
        </authorList>
    </citation>
    <scope>NUCLEOTIDE SEQUENCE [LARGE SCALE GENOMIC DNA]</scope>
    <source>
        <strain evidence="2 3">D25</strain>
    </source>
</reference>
<protein>
    <submittedName>
        <fullName evidence="2">Cupin domain-containing protein</fullName>
    </submittedName>
</protein>